<name>A0ABT0C0R5_9BACT</name>
<organism evidence="2 3">
    <name type="scientific">Parabacteroides faecalis</name>
    <dbReference type="NCBI Taxonomy" id="2924040"/>
    <lineage>
        <taxon>Bacteria</taxon>
        <taxon>Pseudomonadati</taxon>
        <taxon>Bacteroidota</taxon>
        <taxon>Bacteroidia</taxon>
        <taxon>Bacteroidales</taxon>
        <taxon>Tannerellaceae</taxon>
        <taxon>Parabacteroides</taxon>
    </lineage>
</organism>
<keyword evidence="1" id="KW-1133">Transmembrane helix</keyword>
<feature type="transmembrane region" description="Helical" evidence="1">
    <location>
        <begin position="31"/>
        <end position="51"/>
    </location>
</feature>
<protein>
    <submittedName>
        <fullName evidence="2">DUF3810 domain-containing protein</fullName>
    </submittedName>
</protein>
<dbReference type="InterPro" id="IPR024294">
    <property type="entry name" value="DUF3810"/>
</dbReference>
<feature type="transmembrane region" description="Helical" evidence="1">
    <location>
        <begin position="87"/>
        <end position="107"/>
    </location>
</feature>
<dbReference type="Proteomes" id="UP001165444">
    <property type="component" value="Unassembled WGS sequence"/>
</dbReference>
<proteinExistence type="predicted"/>
<keyword evidence="1" id="KW-0472">Membrane</keyword>
<dbReference type="EMBL" id="JAKZMM010000017">
    <property type="protein sequence ID" value="MCJ2380609.1"/>
    <property type="molecule type" value="Genomic_DNA"/>
</dbReference>
<reference evidence="2 3" key="1">
    <citation type="submission" date="2022-03" db="EMBL/GenBank/DDBJ databases">
        <title>Parabacteroides sp. nov. isolated from swine feces.</title>
        <authorList>
            <person name="Bak J.E."/>
        </authorList>
    </citation>
    <scope>NUCLEOTIDE SEQUENCE [LARGE SCALE GENOMIC DNA]</scope>
    <source>
        <strain evidence="2 3">AGMB00274</strain>
    </source>
</reference>
<accession>A0ABT0C0R5</accession>
<evidence type="ECO:0000313" key="2">
    <source>
        <dbReference type="EMBL" id="MCJ2380609.1"/>
    </source>
</evidence>
<keyword evidence="3" id="KW-1185">Reference proteome</keyword>
<comment type="caution">
    <text evidence="2">The sequence shown here is derived from an EMBL/GenBank/DDBJ whole genome shotgun (WGS) entry which is preliminary data.</text>
</comment>
<feature type="transmembrane region" description="Helical" evidence="1">
    <location>
        <begin position="6"/>
        <end position="24"/>
    </location>
</feature>
<gene>
    <name evidence="2" type="ORF">MUN53_08300</name>
</gene>
<dbReference type="RefSeq" id="WP_243324701.1">
    <property type="nucleotide sequence ID" value="NZ_JAKZMM010000017.1"/>
</dbReference>
<keyword evidence="1" id="KW-0812">Transmembrane</keyword>
<feature type="transmembrane region" description="Helical" evidence="1">
    <location>
        <begin position="57"/>
        <end position="75"/>
    </location>
</feature>
<dbReference type="Pfam" id="PF12725">
    <property type="entry name" value="DUF3810"/>
    <property type="match status" value="1"/>
</dbReference>
<evidence type="ECO:0000256" key="1">
    <source>
        <dbReference type="SAM" id="Phobius"/>
    </source>
</evidence>
<evidence type="ECO:0000313" key="3">
    <source>
        <dbReference type="Proteomes" id="UP001165444"/>
    </source>
</evidence>
<sequence>MKKIRVRWIIQAVCLVLVWLLKLFPHGGEWYATTIYPVCSGGLACFSSFFPFSLNDLFIYGSLAGILLYLLYALLCKHRVKQALVHVVEYLVWVYIWFYAVWGLNYYRNDFYQRTQLQRQVYSEELFGRFLQVYTDSLNAAYCPVDTVEKEKVEAAIKASYAVLDTKYGLTCPPENLRPKPMLFPSLMSGVGVMGYIGPFFIESHLSKDLLPVQYAATCAHEMAHVLGISSEAEANYYSYLICTTSSEREIRFSGYFSLLPYVLSNAYRVLPEADFKAWRETLRPEIVSLYREKADHWQNLYNPLLGEIQDKMYNWYLKGNRISSGTANYSEVIGLIMAAQSASF</sequence>